<dbReference type="NCBIfam" id="TIGR00305">
    <property type="entry name" value="putative toxin-antitoxin system toxin component, PIN family"/>
    <property type="match status" value="1"/>
</dbReference>
<protein>
    <submittedName>
        <fullName evidence="2">Toxin-antitoxin system toxin component, PIN family</fullName>
    </submittedName>
</protein>
<keyword evidence="3" id="KW-1185">Reference proteome</keyword>
<reference evidence="2 3" key="1">
    <citation type="submission" date="2023-09" db="EMBL/GenBank/DDBJ databases">
        <authorList>
            <person name="Rey-Velasco X."/>
        </authorList>
    </citation>
    <scope>NUCLEOTIDE SEQUENCE [LARGE SCALE GENOMIC DNA]</scope>
    <source>
        <strain evidence="2 3">F394</strain>
    </source>
</reference>
<dbReference type="RefSeq" id="WP_311662122.1">
    <property type="nucleotide sequence ID" value="NZ_JAVRHT010000004.1"/>
</dbReference>
<gene>
    <name evidence="2" type="ORF">RM540_03435</name>
</gene>
<dbReference type="Pfam" id="PF13470">
    <property type="entry name" value="PIN_3"/>
    <property type="match status" value="1"/>
</dbReference>
<dbReference type="InterPro" id="IPR002850">
    <property type="entry name" value="PIN_toxin-like"/>
</dbReference>
<dbReference type="Proteomes" id="UP001267426">
    <property type="component" value="Unassembled WGS sequence"/>
</dbReference>
<dbReference type="InterPro" id="IPR002716">
    <property type="entry name" value="PIN_dom"/>
</dbReference>
<sequence>MVDWIIDHGRLLASTKTLAEFSSRFIQRKKFDRYLRPEGRELFTLQITDAAELVAVTTRLAVCADPDDDRFLELAVDGRADCVVTGNTRDFPAAHGGVPVLTPAHFAGRYLDA</sequence>
<evidence type="ECO:0000313" key="3">
    <source>
        <dbReference type="Proteomes" id="UP001267426"/>
    </source>
</evidence>
<evidence type="ECO:0000259" key="1">
    <source>
        <dbReference type="Pfam" id="PF13470"/>
    </source>
</evidence>
<dbReference type="PANTHER" id="PTHR34610:SF3">
    <property type="entry name" value="SSL7007 PROTEIN"/>
    <property type="match status" value="1"/>
</dbReference>
<dbReference type="EMBL" id="JAVRHT010000004">
    <property type="protein sequence ID" value="MDT0630789.1"/>
    <property type="molecule type" value="Genomic_DNA"/>
</dbReference>
<organism evidence="2 3">
    <name type="scientific">Rubrivirga litoralis</name>
    <dbReference type="NCBI Taxonomy" id="3075598"/>
    <lineage>
        <taxon>Bacteria</taxon>
        <taxon>Pseudomonadati</taxon>
        <taxon>Rhodothermota</taxon>
        <taxon>Rhodothermia</taxon>
        <taxon>Rhodothermales</taxon>
        <taxon>Rubricoccaceae</taxon>
        <taxon>Rubrivirga</taxon>
    </lineage>
</organism>
<comment type="caution">
    <text evidence="2">The sequence shown here is derived from an EMBL/GenBank/DDBJ whole genome shotgun (WGS) entry which is preliminary data.</text>
</comment>
<evidence type="ECO:0000313" key="2">
    <source>
        <dbReference type="EMBL" id="MDT0630789.1"/>
    </source>
</evidence>
<feature type="domain" description="PIN" evidence="1">
    <location>
        <begin position="10"/>
        <end position="89"/>
    </location>
</feature>
<dbReference type="PANTHER" id="PTHR34610">
    <property type="entry name" value="SSL7007 PROTEIN"/>
    <property type="match status" value="1"/>
</dbReference>
<name>A0ABU3BND0_9BACT</name>
<accession>A0ABU3BND0</accession>
<proteinExistence type="predicted"/>